<protein>
    <recommendedName>
        <fullName evidence="2">Tc1-like transposase DDE domain-containing protein</fullName>
    </recommendedName>
</protein>
<comment type="caution">
    <text evidence="3">The sequence shown here is derived from an EMBL/GenBank/DDBJ whole genome shotgun (WGS) entry which is preliminary data.</text>
</comment>
<dbReference type="InterPro" id="IPR038717">
    <property type="entry name" value="Tc1-like_DDE_dom"/>
</dbReference>
<keyword evidence="4" id="KW-1185">Reference proteome</keyword>
<dbReference type="EMBL" id="NRRL01000122">
    <property type="protein sequence ID" value="MBK1670851.1"/>
    <property type="molecule type" value="Genomic_DNA"/>
</dbReference>
<dbReference type="Gene3D" id="3.30.420.10">
    <property type="entry name" value="Ribonuclease H-like superfamily/Ribonuclease H"/>
    <property type="match status" value="1"/>
</dbReference>
<gene>
    <name evidence="3" type="ORF">CKO28_22810</name>
</gene>
<evidence type="ECO:0000313" key="3">
    <source>
        <dbReference type="EMBL" id="MBK1670851.1"/>
    </source>
</evidence>
<feature type="compositionally biased region" description="Basic residues" evidence="1">
    <location>
        <begin position="108"/>
        <end position="123"/>
    </location>
</feature>
<feature type="region of interest" description="Disordered" evidence="1">
    <location>
        <begin position="1"/>
        <end position="21"/>
    </location>
</feature>
<evidence type="ECO:0000259" key="2">
    <source>
        <dbReference type="Pfam" id="PF13358"/>
    </source>
</evidence>
<organism evidence="3 4">
    <name type="scientific">Rhodovibrio sodomensis</name>
    <dbReference type="NCBI Taxonomy" id="1088"/>
    <lineage>
        <taxon>Bacteria</taxon>
        <taxon>Pseudomonadati</taxon>
        <taxon>Pseudomonadota</taxon>
        <taxon>Alphaproteobacteria</taxon>
        <taxon>Rhodospirillales</taxon>
        <taxon>Rhodovibrionaceae</taxon>
        <taxon>Rhodovibrio</taxon>
    </lineage>
</organism>
<dbReference type="PANTHER" id="PTHR46564:SF1">
    <property type="entry name" value="TRANSPOSASE"/>
    <property type="match status" value="1"/>
</dbReference>
<proteinExistence type="predicted"/>
<dbReference type="Proteomes" id="UP001296873">
    <property type="component" value="Unassembled WGS sequence"/>
</dbReference>
<feature type="region of interest" description="Disordered" evidence="1">
    <location>
        <begin position="107"/>
        <end position="152"/>
    </location>
</feature>
<dbReference type="Pfam" id="PF13358">
    <property type="entry name" value="DDE_3"/>
    <property type="match status" value="1"/>
</dbReference>
<accession>A0ABS1DLG7</accession>
<dbReference type="PANTHER" id="PTHR46564">
    <property type="entry name" value="TRANSPOSASE"/>
    <property type="match status" value="1"/>
</dbReference>
<dbReference type="InterPro" id="IPR036397">
    <property type="entry name" value="RNaseH_sf"/>
</dbReference>
<reference evidence="3 4" key="1">
    <citation type="journal article" date="2020" name="Microorganisms">
        <title>Osmotic Adaptation and Compatible Solute Biosynthesis of Phototrophic Bacteria as Revealed from Genome Analyses.</title>
        <authorList>
            <person name="Imhoff J.F."/>
            <person name="Rahn T."/>
            <person name="Kunzel S."/>
            <person name="Keller A."/>
            <person name="Neulinger S.C."/>
        </authorList>
    </citation>
    <scope>NUCLEOTIDE SEQUENCE [LARGE SCALE GENOMIC DNA]</scope>
    <source>
        <strain evidence="3 4">DSM 9895</strain>
    </source>
</reference>
<feature type="domain" description="Tc1-like transposase DDE" evidence="2">
    <location>
        <begin position="3"/>
        <end position="104"/>
    </location>
</feature>
<sequence length="152" mass="16547">MARMYGRSARGDRCRAPVPRGHSKTTTFVGALRLSGMTAPMTLDSAMTGVAFLAYVEQVLVPALRPGDIVVMDNLPAHKPPAIRATIERTGAELHFLPSYSPDFKSRWLSRRSKPSSKRRRRGPLPASGTPSATPSIRHPGRLPGLLHRSGL</sequence>
<name>A0ABS1DLG7_9PROT</name>
<evidence type="ECO:0000256" key="1">
    <source>
        <dbReference type="SAM" id="MobiDB-lite"/>
    </source>
</evidence>
<evidence type="ECO:0000313" key="4">
    <source>
        <dbReference type="Proteomes" id="UP001296873"/>
    </source>
</evidence>